<keyword evidence="1" id="KW-0472">Membrane</keyword>
<dbReference type="NCBIfam" id="TIGR00254">
    <property type="entry name" value="GGDEF"/>
    <property type="match status" value="1"/>
</dbReference>
<keyword evidence="3" id="KW-0808">Transferase</keyword>
<dbReference type="Gene3D" id="3.30.450.20">
    <property type="entry name" value="PAS domain"/>
    <property type="match status" value="1"/>
</dbReference>
<keyword evidence="4" id="KW-1185">Reference proteome</keyword>
<dbReference type="Proteomes" id="UP001597221">
    <property type="component" value="Unassembled WGS sequence"/>
</dbReference>
<dbReference type="PANTHER" id="PTHR44757">
    <property type="entry name" value="DIGUANYLATE CYCLASE DGCP"/>
    <property type="match status" value="1"/>
</dbReference>
<dbReference type="InterPro" id="IPR000014">
    <property type="entry name" value="PAS"/>
</dbReference>
<organism evidence="3 4">
    <name type="scientific">Oceanobacillus luteolus</name>
    <dbReference type="NCBI Taxonomy" id="1274358"/>
    <lineage>
        <taxon>Bacteria</taxon>
        <taxon>Bacillati</taxon>
        <taxon>Bacillota</taxon>
        <taxon>Bacilli</taxon>
        <taxon>Bacillales</taxon>
        <taxon>Bacillaceae</taxon>
        <taxon>Oceanobacillus</taxon>
    </lineage>
</organism>
<proteinExistence type="predicted"/>
<evidence type="ECO:0000259" key="2">
    <source>
        <dbReference type="PROSITE" id="PS50887"/>
    </source>
</evidence>
<dbReference type="CDD" id="cd00130">
    <property type="entry name" value="PAS"/>
    <property type="match status" value="1"/>
</dbReference>
<keyword evidence="3" id="KW-0548">Nucleotidyltransferase</keyword>
<dbReference type="SUPFAM" id="SSF55073">
    <property type="entry name" value="Nucleotide cyclase"/>
    <property type="match status" value="1"/>
</dbReference>
<evidence type="ECO:0000313" key="4">
    <source>
        <dbReference type="Proteomes" id="UP001597221"/>
    </source>
</evidence>
<dbReference type="CDD" id="cd01949">
    <property type="entry name" value="GGDEF"/>
    <property type="match status" value="1"/>
</dbReference>
<dbReference type="EMBL" id="JBHUDE010000149">
    <property type="protein sequence ID" value="MFD1609152.1"/>
    <property type="molecule type" value="Genomic_DNA"/>
</dbReference>
<dbReference type="InterPro" id="IPR029787">
    <property type="entry name" value="Nucleotide_cyclase"/>
</dbReference>
<dbReference type="SUPFAM" id="SSF55785">
    <property type="entry name" value="PYP-like sensor domain (PAS domain)"/>
    <property type="match status" value="1"/>
</dbReference>
<evidence type="ECO:0000256" key="1">
    <source>
        <dbReference type="SAM" id="Phobius"/>
    </source>
</evidence>
<protein>
    <submittedName>
        <fullName evidence="3">Diguanylate cyclase domain-containing protein</fullName>
        <ecNumber evidence="3">2.7.7.65</ecNumber>
    </submittedName>
</protein>
<dbReference type="Pfam" id="PF00990">
    <property type="entry name" value="GGDEF"/>
    <property type="match status" value="1"/>
</dbReference>
<dbReference type="Gene3D" id="3.30.70.270">
    <property type="match status" value="1"/>
</dbReference>
<dbReference type="PROSITE" id="PS51257">
    <property type="entry name" value="PROKAR_LIPOPROTEIN"/>
    <property type="match status" value="1"/>
</dbReference>
<dbReference type="InterPro" id="IPR000160">
    <property type="entry name" value="GGDEF_dom"/>
</dbReference>
<feature type="transmembrane region" description="Helical" evidence="1">
    <location>
        <begin position="6"/>
        <end position="27"/>
    </location>
</feature>
<dbReference type="InterPro" id="IPR013655">
    <property type="entry name" value="PAS_fold_3"/>
</dbReference>
<evidence type="ECO:0000313" key="3">
    <source>
        <dbReference type="EMBL" id="MFD1609152.1"/>
    </source>
</evidence>
<dbReference type="InterPro" id="IPR043128">
    <property type="entry name" value="Rev_trsase/Diguanyl_cyclase"/>
</dbReference>
<accession>A0ABW4HVT9</accession>
<dbReference type="PROSITE" id="PS50887">
    <property type="entry name" value="GGDEF"/>
    <property type="match status" value="1"/>
</dbReference>
<dbReference type="InterPro" id="IPR052155">
    <property type="entry name" value="Biofilm_reg_signaling"/>
</dbReference>
<dbReference type="Pfam" id="PF08447">
    <property type="entry name" value="PAS_3"/>
    <property type="match status" value="1"/>
</dbReference>
<gene>
    <name evidence="3" type="ORF">ACFSBH_16165</name>
</gene>
<name>A0ABW4HVT9_9BACI</name>
<dbReference type="EC" id="2.7.7.65" evidence="3"/>
<reference evidence="4" key="1">
    <citation type="journal article" date="2019" name="Int. J. Syst. Evol. Microbiol.">
        <title>The Global Catalogue of Microorganisms (GCM) 10K type strain sequencing project: providing services to taxonomists for standard genome sequencing and annotation.</title>
        <authorList>
            <consortium name="The Broad Institute Genomics Platform"/>
            <consortium name="The Broad Institute Genome Sequencing Center for Infectious Disease"/>
            <person name="Wu L."/>
            <person name="Ma J."/>
        </authorList>
    </citation>
    <scope>NUCLEOTIDE SEQUENCE [LARGE SCALE GENOMIC DNA]</scope>
    <source>
        <strain evidence="4">CGMCC 1.12376</strain>
    </source>
</reference>
<dbReference type="InterPro" id="IPR035965">
    <property type="entry name" value="PAS-like_dom_sf"/>
</dbReference>
<dbReference type="PANTHER" id="PTHR44757:SF2">
    <property type="entry name" value="BIOFILM ARCHITECTURE MAINTENANCE PROTEIN MBAA"/>
    <property type="match status" value="1"/>
</dbReference>
<sequence length="324" mass="37134">MKEKVSFSILIVFASILIIGLFISCVYQSKQKAKLQQEVSLLKPMVKTVNNIRDILYYCETVPKLNYLYLSPTVDDLLGPGTLEEHLQNPDKIFDIVHPDDMGILKKKELGQLDFNEPIKVRFRNHEGKYIWFEEYARPVYKDGKFVAVTGIYRNIDDMVALQEQLEYKSTHDALTNVRNREYFESKMSFFNQCKIPMGIVIADLDELKQINDNYGHQMGDRLIREAANGLNTHAEAGMIVARIGGDEFAVLIPNATVLQVKQYVEKVQDEMQQRVGLTHSPIQISIGYEYANNSFGVMEQMSVADENMYQNKNSKKQLLTVEG</sequence>
<comment type="caution">
    <text evidence="3">The sequence shown here is derived from an EMBL/GenBank/DDBJ whole genome shotgun (WGS) entry which is preliminary data.</text>
</comment>
<dbReference type="SMART" id="SM00267">
    <property type="entry name" value="GGDEF"/>
    <property type="match status" value="1"/>
</dbReference>
<feature type="domain" description="GGDEF" evidence="2">
    <location>
        <begin position="196"/>
        <end position="324"/>
    </location>
</feature>
<dbReference type="NCBIfam" id="TIGR00229">
    <property type="entry name" value="sensory_box"/>
    <property type="match status" value="1"/>
</dbReference>
<keyword evidence="1" id="KW-0812">Transmembrane</keyword>
<dbReference type="GO" id="GO:0052621">
    <property type="term" value="F:diguanylate cyclase activity"/>
    <property type="evidence" value="ECO:0007669"/>
    <property type="project" value="UniProtKB-EC"/>
</dbReference>
<keyword evidence="1" id="KW-1133">Transmembrane helix</keyword>